<evidence type="ECO:0008006" key="4">
    <source>
        <dbReference type="Google" id="ProtNLM"/>
    </source>
</evidence>
<organism evidence="2 3">
    <name type="scientific">Deinandra increscens subsp. villosa</name>
    <dbReference type="NCBI Taxonomy" id="3103831"/>
    <lineage>
        <taxon>Eukaryota</taxon>
        <taxon>Viridiplantae</taxon>
        <taxon>Streptophyta</taxon>
        <taxon>Embryophyta</taxon>
        <taxon>Tracheophyta</taxon>
        <taxon>Spermatophyta</taxon>
        <taxon>Magnoliopsida</taxon>
        <taxon>eudicotyledons</taxon>
        <taxon>Gunneridae</taxon>
        <taxon>Pentapetalae</taxon>
        <taxon>asterids</taxon>
        <taxon>campanulids</taxon>
        <taxon>Asterales</taxon>
        <taxon>Asteraceae</taxon>
        <taxon>Asteroideae</taxon>
        <taxon>Heliantheae alliance</taxon>
        <taxon>Madieae</taxon>
        <taxon>Madiinae</taxon>
        <taxon>Deinandra</taxon>
    </lineage>
</organism>
<dbReference type="PANTHER" id="PTHR47165">
    <property type="entry name" value="OS03G0429900 PROTEIN"/>
    <property type="match status" value="1"/>
</dbReference>
<protein>
    <recommendedName>
        <fullName evidence="4">Replication factor A C-terminal domain-containing protein</fullName>
    </recommendedName>
</protein>
<feature type="compositionally biased region" description="Low complexity" evidence="1">
    <location>
        <begin position="358"/>
        <end position="370"/>
    </location>
</feature>
<proteinExistence type="predicted"/>
<evidence type="ECO:0000313" key="2">
    <source>
        <dbReference type="EMBL" id="KAK9050600.1"/>
    </source>
</evidence>
<dbReference type="Proteomes" id="UP001408789">
    <property type="component" value="Unassembled WGS sequence"/>
</dbReference>
<reference evidence="2 3" key="1">
    <citation type="submission" date="2024-04" db="EMBL/GenBank/DDBJ databases">
        <title>The reference genome of an endangered Asteraceae, Deinandra increscens subsp. villosa, native to the Central Coast of California.</title>
        <authorList>
            <person name="Guilliams M."/>
            <person name="Hasenstab-Lehman K."/>
            <person name="Meyer R."/>
            <person name="Mcevoy S."/>
        </authorList>
    </citation>
    <scope>NUCLEOTIDE SEQUENCE [LARGE SCALE GENOMIC DNA]</scope>
    <source>
        <tissue evidence="2">Leaf</tissue>
    </source>
</reference>
<name>A0AAP0CAV7_9ASTR</name>
<dbReference type="PANTHER" id="PTHR47165:SF4">
    <property type="entry name" value="OS03G0429900 PROTEIN"/>
    <property type="match status" value="1"/>
</dbReference>
<feature type="region of interest" description="Disordered" evidence="1">
    <location>
        <begin position="351"/>
        <end position="380"/>
    </location>
</feature>
<dbReference type="AlphaFoldDB" id="A0AAP0CAV7"/>
<dbReference type="SUPFAM" id="SSF50249">
    <property type="entry name" value="Nucleic acid-binding proteins"/>
    <property type="match status" value="1"/>
</dbReference>
<dbReference type="Gene3D" id="2.40.50.140">
    <property type="entry name" value="Nucleic acid-binding proteins"/>
    <property type="match status" value="1"/>
</dbReference>
<dbReference type="EMBL" id="JBCNJP010000831">
    <property type="protein sequence ID" value="KAK9050600.1"/>
    <property type="molecule type" value="Genomic_DNA"/>
</dbReference>
<sequence>MMAAGKVTDLLPYEPPVPLKVRVIRKYCIQWSPTDKSQLFYLLVDESGNAVEAKISTRLKKIDSKVFLYKCYLLTGYVVDPPQKIGKVVDQTVTIIVGDRAEFHAIDELPIQKQFYSFAPYSSLEGRYHPTAKTVLLTGTLQLESTSATSIVIDLAIEGYSEEIKSLKALTARASSHYGYQTEDDIRNNLTTIGDILSKNPDTINNHRFSCIAKVKEIFANRKWFSRKCTVCLDNMRREGVRMVCKNCTVAQEEVINYCVNATICDNTGSMPVVFFNEAMTQVLRVDCRKLVIDEEYNDPVVLPPQLTELIGQEKIFHFIFKSTETPSIQQTLDVHFTAEPEKETEILHEEVEVSDITSSSTAPKTPASKATRRYDRQQS</sequence>
<accession>A0AAP0CAV7</accession>
<comment type="caution">
    <text evidence="2">The sequence shown here is derived from an EMBL/GenBank/DDBJ whole genome shotgun (WGS) entry which is preliminary data.</text>
</comment>
<dbReference type="InterPro" id="IPR012340">
    <property type="entry name" value="NA-bd_OB-fold"/>
</dbReference>
<keyword evidence="3" id="KW-1185">Reference proteome</keyword>
<feature type="non-terminal residue" evidence="2">
    <location>
        <position position="380"/>
    </location>
</feature>
<gene>
    <name evidence="2" type="ORF">SSX86_030430</name>
</gene>
<evidence type="ECO:0000313" key="3">
    <source>
        <dbReference type="Proteomes" id="UP001408789"/>
    </source>
</evidence>
<evidence type="ECO:0000256" key="1">
    <source>
        <dbReference type="SAM" id="MobiDB-lite"/>
    </source>
</evidence>